<sequence>MFETLCSSTFRLRMPHRGSIGFRSGDMRGQSITFILSFFSGSEWAGQCDIPPEEFPWSEEVCEELWERVEGVRHKLTRILNPAKLTPYLRQCKVIDEQDEDEVLNSTQLPLRISKAGRLLDILRGRGQRGLQAFMESLEFYHPEQYTQLTGQQAMQRCSMMLDEEGHEGLTQFLLLEVRKLRDQLRNSRMCERQLSQRCRVAEDERSRAERKNQELRQEHSQLERLRQDCEAGARELGRLKERLLEQAVKYSRALEEQRNVSTRERELLSQIEQLKNRLKEAEKSAHGDSAHSGSVTVRSGVCVSVCGAPAGQKVVLQHTDSLRQRITGTQALLDILHQDQREAAEQRKELCSTIIRLQGELESAETVREKLETQYEQLQLKLRTLQLDWEEEQKKSLSYFNQIMDLERERDQALRSRDSLQLEFTDCLLDKNRLRKCITELQGRVEQLHRELEREKDKNHEQEHTHSQHCSHGSHLSLLSEECFGPCCSLSLTSHDSSLLLNKSPSNGQNGEHSEDSHYNSEENLHSALHSAKEINRLSTFPFPPHINSINRRVNTEFDLDSWGSDETENITGSEVPDTESSLWDPCSSLQSYFLPPDPVNLLPNTHTHHTLESVPTPSPPPTNTSLADDITVVGGNRTGIFVQTVRAGSAAERCGLREGSELIELEEVLFSGGRVDLSQCTAEVAHCTLQWWSEPTSLKHRLNAEGYSRLNSELCSPSFIGADSFYVRVNLDLFLHGEQPSLRIACNDILHVTDTRYNGKYQWRCTRVDTQSAKSLQNGAVPNYNRAQQLLLVKLHTITLQQQDKKKKFRKKVFEHVRLVKSISSKCQETSSSSSVLYTLSNRHEEHLIPYSLVQPVQVECKRPVIFSPSVLSHGLIERLLQPADSGLHFNTCPPEPIPASERNDKSVFLLDHTHTLDHTLGIRLHSIQEVIKQDKHCLLQLSVSSVEALLKQGVYPIIIHIKPKDKKGRKFRKLLSCLGESDVMEVVRVEELQLESLPLMFSTLQPSDWSCTEDLIHTVRHTIHSQQGAVVWLEMDRMQ</sequence>
<reference evidence="7" key="1">
    <citation type="journal article" date="2016" name="Nat. Commun.">
        <title>The channel catfish genome sequence provides insights into the evolution of scale formation in teleosts.</title>
        <authorList>
            <person name="Liu Z."/>
            <person name="Liu S."/>
            <person name="Yao J."/>
            <person name="Bao L."/>
            <person name="Zhang J."/>
            <person name="Li Y."/>
            <person name="Jiang C."/>
            <person name="Sun L."/>
            <person name="Wang R."/>
            <person name="Zhang Y."/>
            <person name="Zhou T."/>
            <person name="Zeng Q."/>
            <person name="Fu Q."/>
            <person name="Gao S."/>
            <person name="Li N."/>
            <person name="Koren S."/>
            <person name="Jiang Y."/>
            <person name="Zimin A."/>
            <person name="Xu P."/>
            <person name="Phillippy A.M."/>
            <person name="Geng X."/>
            <person name="Song L."/>
            <person name="Sun F."/>
            <person name="Li C."/>
            <person name="Wang X."/>
            <person name="Chen A."/>
            <person name="Jin Y."/>
            <person name="Yuan Z."/>
            <person name="Yang Y."/>
            <person name="Tan S."/>
            <person name="Peatman E."/>
            <person name="Lu J."/>
            <person name="Qin Z."/>
            <person name="Dunham R."/>
            <person name="Li Z."/>
            <person name="Sonstegard T."/>
            <person name="Feng J."/>
            <person name="Danzmann R.G."/>
            <person name="Schroeder S."/>
            <person name="Scheffler B."/>
            <person name="Duke M.V."/>
            <person name="Ballard L."/>
            <person name="Kucuktas H."/>
            <person name="Kaltenboeck L."/>
            <person name="Liu H."/>
            <person name="Armbruster J."/>
            <person name="Xie Y."/>
            <person name="Kirby M.L."/>
            <person name="Tian Y."/>
            <person name="Flanagan M.E."/>
            <person name="Mu W."/>
            <person name="Waldbieser G.C."/>
        </authorList>
    </citation>
    <scope>NUCLEOTIDE SEQUENCE [LARGE SCALE GENOMIC DNA]</scope>
    <source>
        <strain evidence="7">SDA103</strain>
    </source>
</reference>
<evidence type="ECO:0000313" key="7">
    <source>
        <dbReference type="Proteomes" id="UP000221080"/>
    </source>
</evidence>
<dbReference type="AlphaFoldDB" id="A0A9F7RQ16"/>
<evidence type="ECO:0000256" key="4">
    <source>
        <dbReference type="SAM" id="MobiDB-lite"/>
    </source>
</evidence>
<protein>
    <submittedName>
        <fullName evidence="8">Caspase recruitment domain-containing protein 10 isoform X1</fullName>
    </submittedName>
</protein>
<gene>
    <name evidence="8" type="primary">zmp:0000000896</name>
</gene>
<evidence type="ECO:0000313" key="8">
    <source>
        <dbReference type="RefSeq" id="XP_053539997.1"/>
    </source>
</evidence>
<dbReference type="GeneID" id="108272491"/>
<evidence type="ECO:0000259" key="6">
    <source>
        <dbReference type="PROSITE" id="PS50209"/>
    </source>
</evidence>
<feature type="compositionally biased region" description="Basic and acidic residues" evidence="4">
    <location>
        <begin position="513"/>
        <end position="522"/>
    </location>
</feature>
<proteinExistence type="predicted"/>
<dbReference type="GO" id="GO:0005737">
    <property type="term" value="C:cytoplasm"/>
    <property type="evidence" value="ECO:0007669"/>
    <property type="project" value="TreeGrafter"/>
</dbReference>
<dbReference type="PROSITE" id="PS50209">
    <property type="entry name" value="CARD"/>
    <property type="match status" value="1"/>
</dbReference>
<feature type="domain" description="CARD" evidence="6">
    <location>
        <begin position="61"/>
        <end position="153"/>
    </location>
</feature>
<dbReference type="FunFam" id="1.10.533.10:FF:000003">
    <property type="entry name" value="Caspase recruitment domain family, member 11"/>
    <property type="match status" value="1"/>
</dbReference>
<evidence type="ECO:0000256" key="2">
    <source>
        <dbReference type="ARBA" id="ARBA00023054"/>
    </source>
</evidence>
<feature type="region of interest" description="Disordered" evidence="4">
    <location>
        <begin position="203"/>
        <end position="222"/>
    </location>
</feature>
<dbReference type="InterPro" id="IPR001315">
    <property type="entry name" value="CARD"/>
</dbReference>
<dbReference type="Proteomes" id="UP000221080">
    <property type="component" value="Chromosome 12"/>
</dbReference>
<dbReference type="SUPFAM" id="SSF50156">
    <property type="entry name" value="PDZ domain-like"/>
    <property type="match status" value="1"/>
</dbReference>
<dbReference type="Pfam" id="PF00619">
    <property type="entry name" value="CARD"/>
    <property type="match status" value="1"/>
</dbReference>
<organism evidence="7 8">
    <name type="scientific">Ictalurus punctatus</name>
    <name type="common">Channel catfish</name>
    <name type="synonym">Silurus punctatus</name>
    <dbReference type="NCBI Taxonomy" id="7998"/>
    <lineage>
        <taxon>Eukaryota</taxon>
        <taxon>Metazoa</taxon>
        <taxon>Chordata</taxon>
        <taxon>Craniata</taxon>
        <taxon>Vertebrata</taxon>
        <taxon>Euteleostomi</taxon>
        <taxon>Actinopterygii</taxon>
        <taxon>Neopterygii</taxon>
        <taxon>Teleostei</taxon>
        <taxon>Ostariophysi</taxon>
        <taxon>Siluriformes</taxon>
        <taxon>Ictaluridae</taxon>
        <taxon>Ictalurus</taxon>
    </lineage>
</organism>
<evidence type="ECO:0000256" key="3">
    <source>
        <dbReference type="SAM" id="Coils"/>
    </source>
</evidence>
<dbReference type="SUPFAM" id="SSF47986">
    <property type="entry name" value="DEATH domain"/>
    <property type="match status" value="1"/>
</dbReference>
<feature type="coiled-coil region" evidence="3">
    <location>
        <begin position="355"/>
        <end position="466"/>
    </location>
</feature>
<evidence type="ECO:0000256" key="1">
    <source>
        <dbReference type="ARBA" id="ARBA00022553"/>
    </source>
</evidence>
<dbReference type="Gene3D" id="2.30.30.40">
    <property type="entry name" value="SH3 Domains"/>
    <property type="match status" value="1"/>
</dbReference>
<dbReference type="Gene3D" id="1.10.533.10">
    <property type="entry name" value="Death Domain, Fas"/>
    <property type="match status" value="1"/>
</dbReference>
<dbReference type="PANTHER" id="PTHR14559:SF13">
    <property type="entry name" value="CASPASE RECRUITMENT DOMAIN-CONTAINING PROTEIN 10-LIKE"/>
    <property type="match status" value="1"/>
</dbReference>
<keyword evidence="2 3" id="KW-0175">Coiled coil</keyword>
<dbReference type="GO" id="GO:0050700">
    <property type="term" value="F:CARD domain binding"/>
    <property type="evidence" value="ECO:0007669"/>
    <property type="project" value="TreeGrafter"/>
</dbReference>
<dbReference type="InterPro" id="IPR011029">
    <property type="entry name" value="DEATH-like_dom_sf"/>
</dbReference>
<feature type="region of interest" description="Disordered" evidence="4">
    <location>
        <begin position="502"/>
        <end position="522"/>
    </location>
</feature>
<dbReference type="Gene3D" id="3.40.50.300">
    <property type="entry name" value="P-loop containing nucleotide triphosphate hydrolases"/>
    <property type="match status" value="1"/>
</dbReference>
<dbReference type="GO" id="GO:0042981">
    <property type="term" value="P:regulation of apoptotic process"/>
    <property type="evidence" value="ECO:0007669"/>
    <property type="project" value="InterPro"/>
</dbReference>
<dbReference type="OrthoDB" id="8868836at2759"/>
<dbReference type="InterPro" id="IPR027417">
    <property type="entry name" value="P-loop_NTPase"/>
</dbReference>
<dbReference type="KEGG" id="ipu:108272491"/>
<keyword evidence="1" id="KW-0597">Phosphoprotein</keyword>
<dbReference type="Gene3D" id="2.30.42.10">
    <property type="match status" value="1"/>
</dbReference>
<name>A0A9F7RQ16_ICTPU</name>
<dbReference type="InterPro" id="IPR036034">
    <property type="entry name" value="PDZ_sf"/>
</dbReference>
<dbReference type="PANTHER" id="PTHR14559">
    <property type="entry name" value="CASPASE RECRUITMENT DOMAIN FAMILY"/>
    <property type="match status" value="1"/>
</dbReference>
<dbReference type="RefSeq" id="XP_053539997.1">
    <property type="nucleotide sequence ID" value="XM_053684022.1"/>
</dbReference>
<reference evidence="8" key="2">
    <citation type="submission" date="2025-08" db="UniProtKB">
        <authorList>
            <consortium name="RefSeq"/>
        </authorList>
    </citation>
    <scope>IDENTIFICATION</scope>
    <source>
        <tissue evidence="8">Blood</tissue>
    </source>
</reference>
<dbReference type="InterPro" id="IPR008144">
    <property type="entry name" value="Guanylate_kin-like_dom"/>
</dbReference>
<dbReference type="SUPFAM" id="SSF52540">
    <property type="entry name" value="P-loop containing nucleoside triphosphate hydrolases"/>
    <property type="match status" value="1"/>
</dbReference>
<evidence type="ECO:0000259" key="5">
    <source>
        <dbReference type="PROSITE" id="PS50052"/>
    </source>
</evidence>
<dbReference type="CTD" id="793342"/>
<keyword evidence="7" id="KW-1185">Reference proteome</keyword>
<dbReference type="PROSITE" id="PS50052">
    <property type="entry name" value="GUANYLATE_KINASE_2"/>
    <property type="match status" value="1"/>
</dbReference>
<accession>A0A9F7RQ16</accession>
<feature type="domain" description="Guanylate kinase-like" evidence="5">
    <location>
        <begin position="864"/>
        <end position="1027"/>
    </location>
</feature>